<keyword evidence="2" id="KW-1185">Reference proteome</keyword>
<proteinExistence type="predicted"/>
<organism evidence="1 2">
    <name type="scientific">Emticicia oligotrophica (strain DSM 17448 / CIP 109782 / MTCC 6937 / GPTSA100-15)</name>
    <dbReference type="NCBI Taxonomy" id="929562"/>
    <lineage>
        <taxon>Bacteria</taxon>
        <taxon>Pseudomonadati</taxon>
        <taxon>Bacteroidota</taxon>
        <taxon>Cytophagia</taxon>
        <taxon>Cytophagales</taxon>
        <taxon>Leadbetterellaceae</taxon>
        <taxon>Emticicia</taxon>
    </lineage>
</organism>
<reference evidence="1 2" key="1">
    <citation type="submission" date="2011-07" db="EMBL/GenBank/DDBJ databases">
        <title>The complete genome of chromosome of Emticicia oligotrophica DSM 17448.</title>
        <authorList>
            <consortium name="US DOE Joint Genome Institute (JGI-PGF)"/>
            <person name="Lucas S."/>
            <person name="Han J."/>
            <person name="Lapidus A."/>
            <person name="Bruce D."/>
            <person name="Goodwin L."/>
            <person name="Pitluck S."/>
            <person name="Peters L."/>
            <person name="Kyrpides N."/>
            <person name="Mavromatis K."/>
            <person name="Ivanova N."/>
            <person name="Ovchinnikova G."/>
            <person name="Teshima H."/>
            <person name="Detter J.C."/>
            <person name="Tapia R."/>
            <person name="Han C."/>
            <person name="Land M."/>
            <person name="Hauser L."/>
            <person name="Markowitz V."/>
            <person name="Cheng J.-F."/>
            <person name="Hugenholtz P."/>
            <person name="Woyke T."/>
            <person name="Wu D."/>
            <person name="Tindall B."/>
            <person name="Pomrenke H."/>
            <person name="Brambilla E."/>
            <person name="Klenk H.-P."/>
            <person name="Eisen J.A."/>
        </authorList>
    </citation>
    <scope>NUCLEOTIDE SEQUENCE [LARGE SCALE GENOMIC DNA]</scope>
    <source>
        <strain evidence="1 2">DSM 17448</strain>
    </source>
</reference>
<dbReference type="PANTHER" id="PTHR36166">
    <property type="entry name" value="CHROMOSOME 9, WHOLE GENOME SHOTGUN SEQUENCE"/>
    <property type="match status" value="1"/>
</dbReference>
<dbReference type="Pfam" id="PF10604">
    <property type="entry name" value="Polyketide_cyc2"/>
    <property type="match status" value="1"/>
</dbReference>
<dbReference type="Proteomes" id="UP000002875">
    <property type="component" value="Chromosome"/>
</dbReference>
<evidence type="ECO:0000313" key="1">
    <source>
        <dbReference type="EMBL" id="AFK02024.1"/>
    </source>
</evidence>
<sequence length="144" mass="16463">MKYAIKTEIVINASKERVYNALTDFKNYHTWNPFIIESKGDAIEGTTLVNKLKQGEQTFTFKPILTCVVPNEKFEWLGSLLFKGLFDGNHYFHIEELENGQVLLTHGENFSGILTSFLLKRIGDSTRNGFVEMNIALKSLLESR</sequence>
<gene>
    <name evidence="1" type="ordered locus">Emtol_0873</name>
</gene>
<dbReference type="EMBL" id="CP002961">
    <property type="protein sequence ID" value="AFK02024.1"/>
    <property type="molecule type" value="Genomic_DNA"/>
</dbReference>
<name>A0ABN4AIU3_EMTOG</name>
<accession>A0ABN4AIU3</accession>
<dbReference type="PANTHER" id="PTHR36166:SF1">
    <property type="entry name" value="SRPBCC DOMAIN-CONTAINING PROTEIN"/>
    <property type="match status" value="1"/>
</dbReference>
<dbReference type="Gene3D" id="3.30.530.20">
    <property type="match status" value="1"/>
</dbReference>
<protein>
    <submittedName>
        <fullName evidence="1">Polyketide cyclase/dehydrase</fullName>
    </submittedName>
</protein>
<dbReference type="InterPro" id="IPR023393">
    <property type="entry name" value="START-like_dom_sf"/>
</dbReference>
<dbReference type="CDD" id="cd07822">
    <property type="entry name" value="SRPBCC_4"/>
    <property type="match status" value="1"/>
</dbReference>
<dbReference type="RefSeq" id="WP_015027724.1">
    <property type="nucleotide sequence ID" value="NC_018748.1"/>
</dbReference>
<dbReference type="InterPro" id="IPR019587">
    <property type="entry name" value="Polyketide_cyclase/dehydratase"/>
</dbReference>
<dbReference type="SUPFAM" id="SSF55961">
    <property type="entry name" value="Bet v1-like"/>
    <property type="match status" value="1"/>
</dbReference>
<evidence type="ECO:0000313" key="2">
    <source>
        <dbReference type="Proteomes" id="UP000002875"/>
    </source>
</evidence>